<dbReference type="InterPro" id="IPR003096">
    <property type="entry name" value="SM22_calponin"/>
</dbReference>
<sequence length="67" mass="7528">MANHGPSYGLSREMERKNQARFNLEEAQETLAWIEDVTSVQFEQSPPDMQTAGEISDALKDGVQLCE</sequence>
<dbReference type="PRINTS" id="PR00888">
    <property type="entry name" value="SM22CALPONIN"/>
</dbReference>
<proteinExistence type="predicted"/>
<evidence type="ECO:0000313" key="1">
    <source>
        <dbReference type="Proteomes" id="UP000887566"/>
    </source>
</evidence>
<organism evidence="1 2">
    <name type="scientific">Plectus sambesii</name>
    <dbReference type="NCBI Taxonomy" id="2011161"/>
    <lineage>
        <taxon>Eukaryota</taxon>
        <taxon>Metazoa</taxon>
        <taxon>Ecdysozoa</taxon>
        <taxon>Nematoda</taxon>
        <taxon>Chromadorea</taxon>
        <taxon>Plectida</taxon>
        <taxon>Plectina</taxon>
        <taxon>Plectoidea</taxon>
        <taxon>Plectidae</taxon>
        <taxon>Plectus</taxon>
    </lineage>
</organism>
<reference evidence="2" key="1">
    <citation type="submission" date="2022-11" db="UniProtKB">
        <authorList>
            <consortium name="WormBaseParasite"/>
        </authorList>
    </citation>
    <scope>IDENTIFICATION</scope>
</reference>
<protein>
    <submittedName>
        <fullName evidence="2">Uncharacterized protein</fullName>
    </submittedName>
</protein>
<dbReference type="SUPFAM" id="SSF47576">
    <property type="entry name" value="Calponin-homology domain, CH-domain"/>
    <property type="match status" value="1"/>
</dbReference>
<dbReference type="Proteomes" id="UP000887566">
    <property type="component" value="Unplaced"/>
</dbReference>
<dbReference type="AlphaFoldDB" id="A0A914UIY8"/>
<accession>A0A914UIY8</accession>
<dbReference type="InterPro" id="IPR036872">
    <property type="entry name" value="CH_dom_sf"/>
</dbReference>
<name>A0A914UIY8_9BILA</name>
<keyword evidence="1" id="KW-1185">Reference proteome</keyword>
<dbReference type="WBParaSite" id="PSAMB.scaffold10497size4044.g33356.t1">
    <property type="protein sequence ID" value="PSAMB.scaffold10497size4044.g33356.t1"/>
    <property type="gene ID" value="PSAMB.scaffold10497size4044.g33356"/>
</dbReference>
<evidence type="ECO:0000313" key="2">
    <source>
        <dbReference type="WBParaSite" id="PSAMB.scaffold10497size4044.g33356.t1"/>
    </source>
</evidence>
<dbReference type="Gene3D" id="1.10.418.10">
    <property type="entry name" value="Calponin-like domain"/>
    <property type="match status" value="1"/>
</dbReference>